<organism evidence="1 2">
    <name type="scientific">Botryotinia fuckeliana (strain T4)</name>
    <name type="common">Noble rot fungus</name>
    <name type="synonym">Botrytis cinerea</name>
    <dbReference type="NCBI Taxonomy" id="999810"/>
    <lineage>
        <taxon>Eukaryota</taxon>
        <taxon>Fungi</taxon>
        <taxon>Dikarya</taxon>
        <taxon>Ascomycota</taxon>
        <taxon>Pezizomycotina</taxon>
        <taxon>Leotiomycetes</taxon>
        <taxon>Helotiales</taxon>
        <taxon>Sclerotiniaceae</taxon>
        <taxon>Botrytis</taxon>
    </lineage>
</organism>
<dbReference type="HOGENOM" id="CLU_2830917_0_0_1"/>
<gene>
    <name evidence="1" type="ORF">BofuT4_uP028250.1</name>
</gene>
<name>G2YA78_BOTF4</name>
<evidence type="ECO:0000313" key="1">
    <source>
        <dbReference type="EMBL" id="CCD49455.1"/>
    </source>
</evidence>
<dbReference type="Proteomes" id="UP000008177">
    <property type="component" value="Unplaced contigs"/>
</dbReference>
<sequence>MYQSRKMRNSEGLQEEVLINLLYQWNRFHSEQPEKSIVTLGIPIGWDLVIGTRRNEGGIVQISYCR</sequence>
<dbReference type="InParanoid" id="G2YA78"/>
<dbReference type="EMBL" id="FQ790302">
    <property type="protein sequence ID" value="CCD49455.1"/>
    <property type="molecule type" value="Genomic_DNA"/>
</dbReference>
<proteinExistence type="predicted"/>
<protein>
    <submittedName>
        <fullName evidence="1">Uncharacterized protein</fullName>
    </submittedName>
</protein>
<accession>G2YA78</accession>
<evidence type="ECO:0000313" key="2">
    <source>
        <dbReference type="Proteomes" id="UP000008177"/>
    </source>
</evidence>
<reference evidence="2" key="1">
    <citation type="journal article" date="2011" name="PLoS Genet.">
        <title>Genomic analysis of the necrotrophic fungal pathogens Sclerotinia sclerotiorum and Botrytis cinerea.</title>
        <authorList>
            <person name="Amselem J."/>
            <person name="Cuomo C.A."/>
            <person name="van Kan J.A."/>
            <person name="Viaud M."/>
            <person name="Benito E.P."/>
            <person name="Couloux A."/>
            <person name="Coutinho P.M."/>
            <person name="de Vries R.P."/>
            <person name="Dyer P.S."/>
            <person name="Fillinger S."/>
            <person name="Fournier E."/>
            <person name="Gout L."/>
            <person name="Hahn M."/>
            <person name="Kohn L."/>
            <person name="Lapalu N."/>
            <person name="Plummer K.M."/>
            <person name="Pradier J.M."/>
            <person name="Quevillon E."/>
            <person name="Sharon A."/>
            <person name="Simon A."/>
            <person name="ten Have A."/>
            <person name="Tudzynski B."/>
            <person name="Tudzynski P."/>
            <person name="Wincker P."/>
            <person name="Andrew M."/>
            <person name="Anthouard V."/>
            <person name="Beever R.E."/>
            <person name="Beffa R."/>
            <person name="Benoit I."/>
            <person name="Bouzid O."/>
            <person name="Brault B."/>
            <person name="Chen Z."/>
            <person name="Choquer M."/>
            <person name="Collemare J."/>
            <person name="Cotton P."/>
            <person name="Danchin E.G."/>
            <person name="Da Silva C."/>
            <person name="Gautier A."/>
            <person name="Giraud C."/>
            <person name="Giraud T."/>
            <person name="Gonzalez C."/>
            <person name="Grossetete S."/>
            <person name="Guldener U."/>
            <person name="Henrissat B."/>
            <person name="Howlett B.J."/>
            <person name="Kodira C."/>
            <person name="Kretschmer M."/>
            <person name="Lappartient A."/>
            <person name="Leroch M."/>
            <person name="Levis C."/>
            <person name="Mauceli E."/>
            <person name="Neuveglise C."/>
            <person name="Oeser B."/>
            <person name="Pearson M."/>
            <person name="Poulain J."/>
            <person name="Poussereau N."/>
            <person name="Quesneville H."/>
            <person name="Rascle C."/>
            <person name="Schumacher J."/>
            <person name="Segurens B."/>
            <person name="Sexton A."/>
            <person name="Silva E."/>
            <person name="Sirven C."/>
            <person name="Soanes D.M."/>
            <person name="Talbot N.J."/>
            <person name="Templeton M."/>
            <person name="Yandava C."/>
            <person name="Yarden O."/>
            <person name="Zeng Q."/>
            <person name="Rollins J.A."/>
            <person name="Lebrun M.H."/>
            <person name="Dickman M."/>
        </authorList>
    </citation>
    <scope>NUCLEOTIDE SEQUENCE [LARGE SCALE GENOMIC DNA]</scope>
    <source>
        <strain evidence="2">T4</strain>
    </source>
</reference>
<dbReference type="AlphaFoldDB" id="G2YA78"/>